<dbReference type="AlphaFoldDB" id="A0A9P6G776"/>
<proteinExistence type="predicted"/>
<dbReference type="EMBL" id="WJXW01000015">
    <property type="protein sequence ID" value="KAF9729871.1"/>
    <property type="molecule type" value="Genomic_DNA"/>
</dbReference>
<protein>
    <submittedName>
        <fullName evidence="3">C6 transcription factor</fullName>
    </submittedName>
</protein>
<dbReference type="Proteomes" id="UP000756921">
    <property type="component" value="Unassembled WGS sequence"/>
</dbReference>
<accession>A0A9P6G776</accession>
<gene>
    <name evidence="3" type="ORF">PMIN01_11804</name>
</gene>
<dbReference type="PROSITE" id="PS00463">
    <property type="entry name" value="ZN2_CY6_FUNGAL_1"/>
    <property type="match status" value="1"/>
</dbReference>
<dbReference type="PROSITE" id="PS50048">
    <property type="entry name" value="ZN2_CY6_FUNGAL_2"/>
    <property type="match status" value="1"/>
</dbReference>
<name>A0A9P6G776_9PLEO</name>
<dbReference type="SMART" id="SM00066">
    <property type="entry name" value="GAL4"/>
    <property type="match status" value="1"/>
</dbReference>
<dbReference type="Gene3D" id="4.10.240.10">
    <property type="entry name" value="Zn(2)-C6 fungal-type DNA-binding domain"/>
    <property type="match status" value="1"/>
</dbReference>
<dbReference type="InterPro" id="IPR001138">
    <property type="entry name" value="Zn2Cys6_DnaBD"/>
</dbReference>
<keyword evidence="4" id="KW-1185">Reference proteome</keyword>
<dbReference type="PANTHER" id="PTHR47655:SF3">
    <property type="entry name" value="ZN(II)2CYS6 TRANSCRIPTION FACTOR (EUROFUNG)"/>
    <property type="match status" value="1"/>
</dbReference>
<organism evidence="3 4">
    <name type="scientific">Paraphaeosphaeria minitans</name>
    <dbReference type="NCBI Taxonomy" id="565426"/>
    <lineage>
        <taxon>Eukaryota</taxon>
        <taxon>Fungi</taxon>
        <taxon>Dikarya</taxon>
        <taxon>Ascomycota</taxon>
        <taxon>Pezizomycotina</taxon>
        <taxon>Dothideomycetes</taxon>
        <taxon>Pleosporomycetidae</taxon>
        <taxon>Pleosporales</taxon>
        <taxon>Massarineae</taxon>
        <taxon>Didymosphaeriaceae</taxon>
        <taxon>Paraphaeosphaeria</taxon>
    </lineage>
</organism>
<dbReference type="SUPFAM" id="SSF57701">
    <property type="entry name" value="Zn2/Cys6 DNA-binding domain"/>
    <property type="match status" value="1"/>
</dbReference>
<comment type="caution">
    <text evidence="3">The sequence shown here is derived from an EMBL/GenBank/DDBJ whole genome shotgun (WGS) entry which is preliminary data.</text>
</comment>
<dbReference type="InterPro" id="IPR036864">
    <property type="entry name" value="Zn2-C6_fun-type_DNA-bd_sf"/>
</dbReference>
<dbReference type="CDD" id="cd00067">
    <property type="entry name" value="GAL4"/>
    <property type="match status" value="1"/>
</dbReference>
<evidence type="ECO:0000259" key="2">
    <source>
        <dbReference type="PROSITE" id="PS50048"/>
    </source>
</evidence>
<dbReference type="GO" id="GO:0008270">
    <property type="term" value="F:zinc ion binding"/>
    <property type="evidence" value="ECO:0007669"/>
    <property type="project" value="InterPro"/>
</dbReference>
<evidence type="ECO:0000256" key="1">
    <source>
        <dbReference type="ARBA" id="ARBA00023242"/>
    </source>
</evidence>
<dbReference type="Pfam" id="PF00172">
    <property type="entry name" value="Zn_clus"/>
    <property type="match status" value="1"/>
</dbReference>
<dbReference type="PANTHER" id="PTHR47655">
    <property type="entry name" value="QUINIC ACID UTILIZATION ACTIVATOR"/>
    <property type="match status" value="1"/>
</dbReference>
<evidence type="ECO:0000313" key="4">
    <source>
        <dbReference type="Proteomes" id="UP000756921"/>
    </source>
</evidence>
<feature type="domain" description="Zn(2)-C6 fungal-type" evidence="2">
    <location>
        <begin position="14"/>
        <end position="43"/>
    </location>
</feature>
<dbReference type="GO" id="GO:0000981">
    <property type="term" value="F:DNA-binding transcription factor activity, RNA polymerase II-specific"/>
    <property type="evidence" value="ECO:0007669"/>
    <property type="project" value="InterPro"/>
</dbReference>
<dbReference type="OrthoDB" id="4151048at2759"/>
<dbReference type="InterPro" id="IPR052783">
    <property type="entry name" value="Metabolic/Drug-Res_Regulator"/>
</dbReference>
<reference evidence="3" key="1">
    <citation type="journal article" date="2020" name="Mol. Plant Microbe Interact.">
        <title>Genome Sequence of the Biocontrol Agent Coniothyrium minitans strain Conio (IMI 134523).</title>
        <authorList>
            <person name="Patel D."/>
            <person name="Shittu T.A."/>
            <person name="Baroncelli R."/>
            <person name="Muthumeenakshi S."/>
            <person name="Osborne T.H."/>
            <person name="Janganan T.K."/>
            <person name="Sreenivasaprasad S."/>
        </authorList>
    </citation>
    <scope>NUCLEOTIDE SEQUENCE</scope>
    <source>
        <strain evidence="3">Conio</strain>
    </source>
</reference>
<keyword evidence="1" id="KW-0539">Nucleus</keyword>
<sequence length="218" mass="24285">MDSQRNPRTRVMKACDRCRGKKSKCNGGHTCKRCRSDNTLCTYSREAKERHPSTSPSYVLALETHLKLSAMGILGLYRLVQSGQSLPGGPLQLDEAGNPLINDILDRLGVLSVAYQHSTFKWDPAVVNRLVYPWEALQPNPLPLPTSAPDNSPHVWPSDNLSNQLIHNPYRGANFLESTTFTTDFDPSLDTALQVASSMDMYVDQGMQQDDWMGLHLG</sequence>
<evidence type="ECO:0000313" key="3">
    <source>
        <dbReference type="EMBL" id="KAF9729871.1"/>
    </source>
</evidence>